<evidence type="ECO:0000256" key="4">
    <source>
        <dbReference type="SAM" id="Phobius"/>
    </source>
</evidence>
<dbReference type="Gene3D" id="2.40.50.100">
    <property type="match status" value="1"/>
</dbReference>
<feature type="transmembrane region" description="Helical" evidence="4">
    <location>
        <begin position="12"/>
        <end position="35"/>
    </location>
</feature>
<keyword evidence="2 3" id="KW-0175">Coiled coil</keyword>
<gene>
    <name evidence="5" type="ORF">SAMN02745724_04098</name>
</gene>
<dbReference type="EMBL" id="FOLO01000046">
    <property type="protein sequence ID" value="SFD28981.1"/>
    <property type="molecule type" value="Genomic_DNA"/>
</dbReference>
<organism evidence="5 6">
    <name type="scientific">Pseudoalteromonas denitrificans DSM 6059</name>
    <dbReference type="NCBI Taxonomy" id="1123010"/>
    <lineage>
        <taxon>Bacteria</taxon>
        <taxon>Pseudomonadati</taxon>
        <taxon>Pseudomonadota</taxon>
        <taxon>Gammaproteobacteria</taxon>
        <taxon>Alteromonadales</taxon>
        <taxon>Pseudoalteromonadaceae</taxon>
        <taxon>Pseudoalteromonas</taxon>
    </lineage>
</organism>
<proteinExistence type="predicted"/>
<dbReference type="RefSeq" id="WP_091989057.1">
    <property type="nucleotide sequence ID" value="NZ_FOLO01000046.1"/>
</dbReference>
<evidence type="ECO:0000313" key="5">
    <source>
        <dbReference type="EMBL" id="SFD28981.1"/>
    </source>
</evidence>
<dbReference type="InterPro" id="IPR050465">
    <property type="entry name" value="UPF0194_transport"/>
</dbReference>
<dbReference type="PANTHER" id="PTHR32347">
    <property type="entry name" value="EFFLUX SYSTEM COMPONENT YKNX-RELATED"/>
    <property type="match status" value="1"/>
</dbReference>
<dbReference type="GO" id="GO:0030313">
    <property type="term" value="C:cell envelope"/>
    <property type="evidence" value="ECO:0007669"/>
    <property type="project" value="UniProtKB-SubCell"/>
</dbReference>
<keyword evidence="4" id="KW-1133">Transmembrane helix</keyword>
<keyword evidence="6" id="KW-1185">Reference proteome</keyword>
<evidence type="ECO:0000256" key="1">
    <source>
        <dbReference type="ARBA" id="ARBA00004196"/>
    </source>
</evidence>
<feature type="coiled-coil region" evidence="3">
    <location>
        <begin position="209"/>
        <end position="236"/>
    </location>
</feature>
<accession>A0A1I1R3L9</accession>
<keyword evidence="4" id="KW-0812">Transmembrane</keyword>
<dbReference type="PANTHER" id="PTHR32347:SF23">
    <property type="entry name" value="BLL5650 PROTEIN"/>
    <property type="match status" value="1"/>
</dbReference>
<dbReference type="Gene3D" id="1.10.287.470">
    <property type="entry name" value="Helix hairpin bin"/>
    <property type="match status" value="1"/>
</dbReference>
<evidence type="ECO:0000256" key="3">
    <source>
        <dbReference type="SAM" id="Coils"/>
    </source>
</evidence>
<dbReference type="SUPFAM" id="SSF111369">
    <property type="entry name" value="HlyD-like secretion proteins"/>
    <property type="match status" value="1"/>
</dbReference>
<dbReference type="STRING" id="1123010.SAMN02745724_04098"/>
<reference evidence="5 6" key="1">
    <citation type="submission" date="2016-10" db="EMBL/GenBank/DDBJ databases">
        <authorList>
            <person name="de Groot N.N."/>
        </authorList>
    </citation>
    <scope>NUCLEOTIDE SEQUENCE [LARGE SCALE GENOMIC DNA]</scope>
    <source>
        <strain evidence="5 6">DSM 6059</strain>
    </source>
</reference>
<keyword evidence="4" id="KW-0472">Membrane</keyword>
<dbReference type="Proteomes" id="UP000198862">
    <property type="component" value="Unassembled WGS sequence"/>
</dbReference>
<dbReference type="AlphaFoldDB" id="A0A1I1R3L9"/>
<comment type="subcellular location">
    <subcellularLocation>
        <location evidence="1">Cell envelope</location>
    </subcellularLocation>
</comment>
<name>A0A1I1R3L9_9GAMM</name>
<evidence type="ECO:0000256" key="2">
    <source>
        <dbReference type="ARBA" id="ARBA00023054"/>
    </source>
</evidence>
<feature type="coiled-coil region" evidence="3">
    <location>
        <begin position="114"/>
        <end position="141"/>
    </location>
</feature>
<protein>
    <submittedName>
        <fullName evidence="5">HlyD family secretion protein</fullName>
    </submittedName>
</protein>
<evidence type="ECO:0000313" key="6">
    <source>
        <dbReference type="Proteomes" id="UP000198862"/>
    </source>
</evidence>
<dbReference type="Gene3D" id="2.40.30.170">
    <property type="match status" value="1"/>
</dbReference>
<dbReference type="OrthoDB" id="6397038at2"/>
<sequence length="419" mass="46620">MDIVKKQQKRNLLLNSKYQIGLAAFTCFVFLIFWANQSVGSVSVSRNDILVEKVLQGDLEVSIEGYGILKSDKQQLITTLTRATVKEIVLKPGASVRADSIIVRLENPELAQLVDNAQQELAQKMANLRQLKLNNQRETLNESATLAQITASFETATLKRIAQEQLVKKGIVTQLTFQQTVLNEKQLGKRITILKQRMEQLVLVHKEAVNIQQERIKQQQGQLNIAQARLDRLTVKAGFDGVLQRLSVELGQSLASGQEIALIGSVTDLIALIRIPQSQAQQIEIGQRVIIDTRRDKIEGTVARIDPIVENNTVNIEVYLPQNLPASARPQLNVDGIVIAETLKKVTYIKRPANAKASTQVSLYHLAENGQNAQLKHLKLGRQAGRFIEISSGAKPNDEFIISDLSNLKNSSETLTINY</sequence>